<keyword evidence="1 4" id="KW-0963">Cytoplasm</keyword>
<feature type="binding site" evidence="4">
    <location>
        <position position="103"/>
    </location>
    <ligand>
        <name>NAD(+)</name>
        <dbReference type="ChEBI" id="CHEBI:57540"/>
    </ligand>
</feature>
<dbReference type="InterPro" id="IPR050134">
    <property type="entry name" value="NAD-dep_sirtuin_deacylases"/>
</dbReference>
<gene>
    <name evidence="4" type="primary">cobB</name>
    <name evidence="7" type="ORF">EXM69_19085</name>
    <name evidence="8" type="ORF">JQS73_00360</name>
</gene>
<reference evidence="7 9" key="2">
    <citation type="submission" date="2019-02" db="EMBL/GenBank/DDBJ databases">
        <title>Genome sequencing of Clostridium botulinum clinical isolates.</title>
        <authorList>
            <person name="Brunt J."/>
            <person name="Van Vliet A.H.M."/>
            <person name="Stringer S.C."/>
            <person name="Grant K.A."/>
            <person name="Carter A.C."/>
            <person name="Peck M.W."/>
        </authorList>
    </citation>
    <scope>NUCLEOTIDE SEQUENCE [LARGE SCALE GENOMIC DNA]</scope>
    <source>
        <strain evidence="7 9">H142660711</strain>
    </source>
</reference>
<feature type="binding site" evidence="4">
    <location>
        <position position="121"/>
    </location>
    <ligand>
        <name>NAD(+)</name>
        <dbReference type="ChEBI" id="CHEBI:57540"/>
    </ligand>
</feature>
<dbReference type="GO" id="GO:0070403">
    <property type="term" value="F:NAD+ binding"/>
    <property type="evidence" value="ECO:0007669"/>
    <property type="project" value="UniProtKB-UniRule"/>
</dbReference>
<dbReference type="AlphaFoldDB" id="A0A0A2HC18"/>
<evidence type="ECO:0000313" key="9">
    <source>
        <dbReference type="Proteomes" id="UP000473887"/>
    </source>
</evidence>
<dbReference type="InterPro" id="IPR003000">
    <property type="entry name" value="Sirtuin"/>
</dbReference>
<dbReference type="Pfam" id="PF02146">
    <property type="entry name" value="SIR2"/>
    <property type="match status" value="1"/>
</dbReference>
<name>A0A0A2HC18_CLOBO</name>
<dbReference type="NCBIfam" id="NF001752">
    <property type="entry name" value="PRK00481.1-1"/>
    <property type="match status" value="1"/>
</dbReference>
<dbReference type="PANTHER" id="PTHR11085:SF4">
    <property type="entry name" value="NAD-DEPENDENT PROTEIN DEACYLASE"/>
    <property type="match status" value="1"/>
</dbReference>
<dbReference type="InterPro" id="IPR026590">
    <property type="entry name" value="Ssirtuin_cat_dom"/>
</dbReference>
<feature type="binding site" evidence="4">
    <location>
        <position position="26"/>
    </location>
    <ligand>
        <name>NAD(+)</name>
        <dbReference type="ChEBI" id="CHEBI:57540"/>
    </ligand>
</feature>
<feature type="binding site" evidence="4">
    <location>
        <position position="106"/>
    </location>
    <ligand>
        <name>nicotinamide</name>
        <dbReference type="ChEBI" id="CHEBI:17154"/>
    </ligand>
</feature>
<dbReference type="PROSITE" id="PS50305">
    <property type="entry name" value="SIRTUIN"/>
    <property type="match status" value="1"/>
</dbReference>
<dbReference type="PANTHER" id="PTHR11085">
    <property type="entry name" value="NAD-DEPENDENT PROTEIN DEACYLASE SIRTUIN-5, MITOCHONDRIAL-RELATED"/>
    <property type="match status" value="1"/>
</dbReference>
<dbReference type="RefSeq" id="WP_012720411.1">
    <property type="nucleotide sequence ID" value="NZ_CP031097.1"/>
</dbReference>
<feature type="binding site" evidence="4">
    <location>
        <position position="195"/>
    </location>
    <ligand>
        <name>NAD(+)</name>
        <dbReference type="ChEBI" id="CHEBI:57540"/>
    </ligand>
</feature>
<dbReference type="Proteomes" id="UP000663464">
    <property type="component" value="Chromosome"/>
</dbReference>
<comment type="function">
    <text evidence="4">NAD-dependent protein deacetylase which modulates the activities of several enzymes which are inactive in their acetylated form.</text>
</comment>
<dbReference type="GO" id="GO:0017136">
    <property type="term" value="F:histone deacetylase activity, NAD-dependent"/>
    <property type="evidence" value="ECO:0007669"/>
    <property type="project" value="TreeGrafter"/>
</dbReference>
<evidence type="ECO:0000256" key="5">
    <source>
        <dbReference type="PROSITE-ProRule" id="PRU00236"/>
    </source>
</evidence>
<feature type="binding site" evidence="4">
    <location>
        <position position="106"/>
    </location>
    <ligand>
        <name>NAD(+)</name>
        <dbReference type="ChEBI" id="CHEBI:57540"/>
    </ligand>
</feature>
<evidence type="ECO:0000313" key="7">
    <source>
        <dbReference type="EMBL" id="NEZ93985.1"/>
    </source>
</evidence>
<dbReference type="InterPro" id="IPR028628">
    <property type="entry name" value="Sirtuin_class_U"/>
</dbReference>
<dbReference type="Proteomes" id="UP000473887">
    <property type="component" value="Unassembled WGS sequence"/>
</dbReference>
<comment type="similarity">
    <text evidence="4">Belongs to the sirtuin family. Class U subfamily.</text>
</comment>
<feature type="binding site" evidence="4 5">
    <location>
        <position position="132"/>
    </location>
    <ligand>
        <name>Zn(2+)</name>
        <dbReference type="ChEBI" id="CHEBI:29105"/>
    </ligand>
</feature>
<dbReference type="EMBL" id="SGKC01000062">
    <property type="protein sequence ID" value="NEZ93985.1"/>
    <property type="molecule type" value="Genomic_DNA"/>
</dbReference>
<feature type="active site" description="Proton acceptor" evidence="4 5">
    <location>
        <position position="121"/>
    </location>
</feature>
<evidence type="ECO:0000256" key="4">
    <source>
        <dbReference type="HAMAP-Rule" id="MF_01968"/>
    </source>
</evidence>
<comment type="catalytic activity">
    <reaction evidence="4">
        <text>N(6)-acetyl-L-lysyl-[protein] + NAD(+) + H2O = 2''-O-acetyl-ADP-D-ribose + nicotinamide + L-lysyl-[protein]</text>
        <dbReference type="Rhea" id="RHEA:43636"/>
        <dbReference type="Rhea" id="RHEA-COMP:9752"/>
        <dbReference type="Rhea" id="RHEA-COMP:10731"/>
        <dbReference type="ChEBI" id="CHEBI:15377"/>
        <dbReference type="ChEBI" id="CHEBI:17154"/>
        <dbReference type="ChEBI" id="CHEBI:29969"/>
        <dbReference type="ChEBI" id="CHEBI:57540"/>
        <dbReference type="ChEBI" id="CHEBI:61930"/>
        <dbReference type="ChEBI" id="CHEBI:83767"/>
        <dbReference type="EC" id="2.3.1.286"/>
    </reaction>
</comment>
<keyword evidence="3 4" id="KW-0520">NAD</keyword>
<organism evidence="7 9">
    <name type="scientific">Clostridium botulinum</name>
    <dbReference type="NCBI Taxonomy" id="1491"/>
    <lineage>
        <taxon>Bacteria</taxon>
        <taxon>Bacillati</taxon>
        <taxon>Bacillota</taxon>
        <taxon>Clostridia</taxon>
        <taxon>Eubacteriales</taxon>
        <taxon>Clostridiaceae</taxon>
        <taxon>Clostridium</taxon>
    </lineage>
</organism>
<evidence type="ECO:0000313" key="10">
    <source>
        <dbReference type="Proteomes" id="UP000663464"/>
    </source>
</evidence>
<feature type="binding site" evidence="4">
    <location>
        <position position="236"/>
    </location>
    <ligand>
        <name>NAD(+)</name>
        <dbReference type="ChEBI" id="CHEBI:57540"/>
    </ligand>
</feature>
<evidence type="ECO:0000259" key="6">
    <source>
        <dbReference type="PROSITE" id="PS50305"/>
    </source>
</evidence>
<feature type="binding site" evidence="4">
    <location>
        <position position="33"/>
    </location>
    <ligand>
        <name>NAD(+)</name>
        <dbReference type="ChEBI" id="CHEBI:57540"/>
    </ligand>
</feature>
<feature type="binding site" evidence="4">
    <location>
        <position position="218"/>
    </location>
    <ligand>
        <name>NAD(+)</name>
        <dbReference type="ChEBI" id="CHEBI:57540"/>
    </ligand>
</feature>
<feature type="binding site" evidence="4">
    <location>
        <position position="105"/>
    </location>
    <ligand>
        <name>nicotinamide</name>
        <dbReference type="ChEBI" id="CHEBI:17154"/>
    </ligand>
</feature>
<feature type="binding site" evidence="4">
    <location>
        <position position="34"/>
    </location>
    <ligand>
        <name>NAD(+)</name>
        <dbReference type="ChEBI" id="CHEBI:57540"/>
    </ligand>
</feature>
<evidence type="ECO:0000256" key="1">
    <source>
        <dbReference type="ARBA" id="ARBA00022490"/>
    </source>
</evidence>
<dbReference type="InterPro" id="IPR029035">
    <property type="entry name" value="DHS-like_NAD/FAD-binding_dom"/>
</dbReference>
<feature type="binding site" evidence="4 5">
    <location>
        <position position="157"/>
    </location>
    <ligand>
        <name>Zn(2+)</name>
        <dbReference type="ChEBI" id="CHEBI:29105"/>
    </ligand>
</feature>
<protein>
    <recommendedName>
        <fullName evidence="4">NAD-dependent protein deacetylase</fullName>
        <ecNumber evidence="4">2.3.1.286</ecNumber>
    </recommendedName>
    <alternativeName>
        <fullName evidence="4">Regulatory protein SIR2 homolog</fullName>
    </alternativeName>
</protein>
<comment type="caution">
    <text evidence="4">Lacks conserved residue(s) required for the propagation of feature annotation.</text>
</comment>
<feature type="domain" description="Deacetylase sirtuin-type" evidence="6">
    <location>
        <begin position="1"/>
        <end position="247"/>
    </location>
</feature>
<dbReference type="HAMAP" id="MF_01968">
    <property type="entry name" value="Sirtuin_ClassU"/>
    <property type="match status" value="1"/>
</dbReference>
<dbReference type="EMBL" id="CP069280">
    <property type="protein sequence ID" value="QRI53619.1"/>
    <property type="molecule type" value="Genomic_DNA"/>
</dbReference>
<dbReference type="NCBIfam" id="NF001753">
    <property type="entry name" value="PRK00481.1-3"/>
    <property type="match status" value="1"/>
</dbReference>
<feature type="binding site" evidence="4 5">
    <location>
        <position position="129"/>
    </location>
    <ligand>
        <name>Zn(2+)</name>
        <dbReference type="ChEBI" id="CHEBI:29105"/>
    </ligand>
</feature>
<comment type="cofactor">
    <cofactor evidence="4">
        <name>Zn(2+)</name>
        <dbReference type="ChEBI" id="CHEBI:29105"/>
    </cofactor>
    <text evidence="4">Binds 1 zinc ion per subunit.</text>
</comment>
<feature type="binding site" evidence="4">
    <location>
        <position position="22"/>
    </location>
    <ligand>
        <name>NAD(+)</name>
        <dbReference type="ChEBI" id="CHEBI:57540"/>
    </ligand>
</feature>
<dbReference type="GO" id="GO:0005737">
    <property type="term" value="C:cytoplasm"/>
    <property type="evidence" value="ECO:0007669"/>
    <property type="project" value="UniProtKB-SubCell"/>
</dbReference>
<dbReference type="EC" id="2.3.1.286" evidence="4"/>
<dbReference type="SUPFAM" id="SSF52467">
    <property type="entry name" value="DHS-like NAD/FAD-binding domain"/>
    <property type="match status" value="1"/>
</dbReference>
<accession>A0A0A2HC18</accession>
<evidence type="ECO:0000313" key="8">
    <source>
        <dbReference type="EMBL" id="QRI53619.1"/>
    </source>
</evidence>
<feature type="binding site" evidence="4">
    <location>
        <position position="196"/>
    </location>
    <ligand>
        <name>NAD(+)</name>
        <dbReference type="ChEBI" id="CHEBI:57540"/>
    </ligand>
</feature>
<dbReference type="Gene3D" id="3.30.1600.10">
    <property type="entry name" value="SIR2/SIRT2 'Small Domain"/>
    <property type="match status" value="1"/>
</dbReference>
<dbReference type="InterPro" id="IPR026591">
    <property type="entry name" value="Sirtuin_cat_small_dom_sf"/>
</dbReference>
<reference evidence="8 10" key="1">
    <citation type="journal article" date="2014" name="J. Infect. Dis.">
        <title>Molecular characterization of a novel botulinum neurotoxin type H gene.</title>
        <authorList>
            <person name="Dover N."/>
            <person name="Barash J.R."/>
            <person name="Hill K.K."/>
            <person name="Xie G."/>
            <person name="Arnon S.S."/>
        </authorList>
    </citation>
    <scope>NUCLEOTIDE SEQUENCE [LARGE SCALE GENOMIC DNA]</scope>
    <source>
        <strain evidence="8 10">IBCA10-7060</strain>
    </source>
</reference>
<sequence>MRLEKLKHIIDNSENIVFLGGAGVSTESNIPDFRSNNGLYKSKNNLNYSPETILSHSFFKNNTKEFFQFYKDKMIFKDAKPNLAHYALTELEKIGKLKSIITQNIDGLHQLSGAKNVLELHGSVHRNYCVNCGEKYNLDYILNTENSSEDIPHCKKCGSIVRPDVVLYEEGLDMDTINKAIYYVQNADVLIVGGTSLVVYPAAGLVNYYKGKKLVLINKAETPYDKKADLVIHDSIGSVLEKVIKKN</sequence>
<keyword evidence="2 4" id="KW-0808">Transferase</keyword>
<dbReference type="GO" id="GO:0008270">
    <property type="term" value="F:zinc ion binding"/>
    <property type="evidence" value="ECO:0007669"/>
    <property type="project" value="UniProtKB-UniRule"/>
</dbReference>
<feature type="binding site" evidence="4">
    <location>
        <position position="33"/>
    </location>
    <ligand>
        <name>nicotinamide</name>
        <dbReference type="ChEBI" id="CHEBI:17154"/>
    </ligand>
</feature>
<dbReference type="Gene3D" id="3.40.50.1220">
    <property type="entry name" value="TPP-binding domain"/>
    <property type="match status" value="1"/>
</dbReference>
<feature type="binding site" evidence="4 5">
    <location>
        <position position="154"/>
    </location>
    <ligand>
        <name>Zn(2+)</name>
        <dbReference type="ChEBI" id="CHEBI:29105"/>
    </ligand>
</feature>
<keyword evidence="4 5" id="KW-0862">Zinc</keyword>
<keyword evidence="4 5" id="KW-0479">Metal-binding</keyword>
<proteinExistence type="inferred from homology"/>
<evidence type="ECO:0000256" key="2">
    <source>
        <dbReference type="ARBA" id="ARBA00022679"/>
    </source>
</evidence>
<feature type="binding site" evidence="4">
    <location>
        <position position="105"/>
    </location>
    <ligand>
        <name>NAD(+)</name>
        <dbReference type="ChEBI" id="CHEBI:57540"/>
    </ligand>
</feature>
<comment type="subcellular location">
    <subcellularLocation>
        <location evidence="4">Cytoplasm</location>
    </subcellularLocation>
</comment>
<reference evidence="8" key="3">
    <citation type="submission" date="2021-02" db="EMBL/GenBank/DDBJ databases">
        <authorList>
            <person name="Dover N."/>
            <person name="Barash J.R."/>
            <person name="Bell J.M."/>
            <person name="Sylvester M.D."/>
            <person name="Arnon S."/>
        </authorList>
    </citation>
    <scope>NUCLEOTIDE SEQUENCE</scope>
    <source>
        <strain evidence="8">IBCA10-7060</strain>
    </source>
</reference>
<evidence type="ECO:0000256" key="3">
    <source>
        <dbReference type="ARBA" id="ARBA00023027"/>
    </source>
</evidence>